<dbReference type="GO" id="GO:0005975">
    <property type="term" value="P:carbohydrate metabolic process"/>
    <property type="evidence" value="ECO:0007669"/>
    <property type="project" value="InterPro"/>
</dbReference>
<dbReference type="SUPFAM" id="SSF51011">
    <property type="entry name" value="Glycosyl hydrolase domain"/>
    <property type="match status" value="1"/>
</dbReference>
<feature type="domain" description="Glycosyl hydrolase family 31 C-terminal" evidence="7">
    <location>
        <begin position="576"/>
        <end position="661"/>
    </location>
</feature>
<evidence type="ECO:0000256" key="1">
    <source>
        <dbReference type="ARBA" id="ARBA00007806"/>
    </source>
</evidence>
<dbReference type="Gene3D" id="3.20.20.80">
    <property type="entry name" value="Glycosidases"/>
    <property type="match status" value="1"/>
</dbReference>
<feature type="signal peptide" evidence="3">
    <location>
        <begin position="1"/>
        <end position="22"/>
    </location>
</feature>
<dbReference type="InterPro" id="IPR013780">
    <property type="entry name" value="Glyco_hydro_b"/>
</dbReference>
<dbReference type="SUPFAM" id="SSF74650">
    <property type="entry name" value="Galactose mutarotase-like"/>
    <property type="match status" value="1"/>
</dbReference>
<evidence type="ECO:0000256" key="3">
    <source>
        <dbReference type="SAM" id="SignalP"/>
    </source>
</evidence>
<evidence type="ECO:0000313" key="8">
    <source>
        <dbReference type="EMBL" id="OQP63951.1"/>
    </source>
</evidence>
<dbReference type="Proteomes" id="UP000192796">
    <property type="component" value="Unassembled WGS sequence"/>
</dbReference>
<protein>
    <submittedName>
        <fullName evidence="8">Xylosidase</fullName>
    </submittedName>
</protein>
<dbReference type="RefSeq" id="WP_081147128.1">
    <property type="nucleotide sequence ID" value="NZ_LVYD01000043.1"/>
</dbReference>
<evidence type="ECO:0000256" key="2">
    <source>
        <dbReference type="RuleBase" id="RU361185"/>
    </source>
</evidence>
<dbReference type="Gene3D" id="2.60.40.1180">
    <property type="entry name" value="Golgi alpha-mannosidase II"/>
    <property type="match status" value="2"/>
</dbReference>
<evidence type="ECO:0000259" key="4">
    <source>
        <dbReference type="Pfam" id="PF01055"/>
    </source>
</evidence>
<dbReference type="AlphaFoldDB" id="A0A1V9G007"/>
<evidence type="ECO:0000259" key="6">
    <source>
        <dbReference type="Pfam" id="PF17137"/>
    </source>
</evidence>
<dbReference type="SUPFAM" id="SSF51445">
    <property type="entry name" value="(Trans)glycosidases"/>
    <property type="match status" value="1"/>
</dbReference>
<dbReference type="OrthoDB" id="176168at2"/>
<dbReference type="InterPro" id="IPR025887">
    <property type="entry name" value="Glyco_hydro_31_N_dom"/>
</dbReference>
<comment type="similarity">
    <text evidence="1 2">Belongs to the glycosyl hydrolase 31 family.</text>
</comment>
<dbReference type="InterPro" id="IPR048395">
    <property type="entry name" value="Glyco_hydro_31_C"/>
</dbReference>
<dbReference type="CDD" id="cd14752">
    <property type="entry name" value="GH31_N"/>
    <property type="match status" value="1"/>
</dbReference>
<dbReference type="Gene3D" id="2.60.40.1760">
    <property type="entry name" value="glycosyl hydrolase (family 31)"/>
    <property type="match status" value="1"/>
</dbReference>
<dbReference type="Pfam" id="PF13802">
    <property type="entry name" value="Gal_mutarotas_2"/>
    <property type="match status" value="1"/>
</dbReference>
<dbReference type="Pfam" id="PF17137">
    <property type="entry name" value="DUF5110"/>
    <property type="match status" value="1"/>
</dbReference>
<evidence type="ECO:0000259" key="7">
    <source>
        <dbReference type="Pfam" id="PF21365"/>
    </source>
</evidence>
<gene>
    <name evidence="8" type="ORF">A3860_21240</name>
</gene>
<dbReference type="InterPro" id="IPR033403">
    <property type="entry name" value="DUF5110"/>
</dbReference>
<dbReference type="GO" id="GO:0004553">
    <property type="term" value="F:hydrolase activity, hydrolyzing O-glycosyl compounds"/>
    <property type="evidence" value="ECO:0007669"/>
    <property type="project" value="InterPro"/>
</dbReference>
<dbReference type="GO" id="GO:0030246">
    <property type="term" value="F:carbohydrate binding"/>
    <property type="evidence" value="ECO:0007669"/>
    <property type="project" value="InterPro"/>
</dbReference>
<dbReference type="EMBL" id="LVYD01000043">
    <property type="protein sequence ID" value="OQP63951.1"/>
    <property type="molecule type" value="Genomic_DNA"/>
</dbReference>
<dbReference type="Pfam" id="PF21365">
    <property type="entry name" value="Glyco_hydro_31_3rd"/>
    <property type="match status" value="1"/>
</dbReference>
<dbReference type="Pfam" id="PF01055">
    <property type="entry name" value="Glyco_hydro_31_2nd"/>
    <property type="match status" value="1"/>
</dbReference>
<dbReference type="InterPro" id="IPR000322">
    <property type="entry name" value="Glyco_hydro_31_TIM"/>
</dbReference>
<comment type="caution">
    <text evidence="8">The sequence shown here is derived from an EMBL/GenBank/DDBJ whole genome shotgun (WGS) entry which is preliminary data.</text>
</comment>
<evidence type="ECO:0000259" key="5">
    <source>
        <dbReference type="Pfam" id="PF13802"/>
    </source>
</evidence>
<keyword evidence="9" id="KW-1185">Reference proteome</keyword>
<dbReference type="STRING" id="1703345.A3860_21240"/>
<dbReference type="InterPro" id="IPR011013">
    <property type="entry name" value="Gal_mutarotase_sf_dom"/>
</dbReference>
<keyword evidence="3" id="KW-0732">Signal</keyword>
<sequence>MKIKTTVTVLLLLFTRAAFSQAYTQTNTGIKATVNNINVEIQWYSPRIVRIMKSPKDAVVKKESYSVIKTPENVSVNIQQHDNKLVQQTDSLQVIINLQTGRVSFGRPGGEIIFSEKDHGTQFTPIIDLGKNTYDVRQAFFLDKDEMIYGLGQQQNGKMNQRGQKLLLLQKNTKVCIPFFQSTKGYGVFWDNYSPTLFTDNPQETSFDSEVGDCSDYYFLLGNSADGVIAQMRQLTGQSPMMPLWVYGFNQSRERYKTQFELVDVVQQYRTLQVPLDGIIQDWQYWGDDSIWNAMAFDPVRYPRPKLMADSVHAMNAHLFIVAWPVFGYKTAQFAEFKKKNMLINFETWPKHTRLYDAYNPVTRDSYWEYLNKGVFSQGTDGWWLDDPEPDHLNHNEQDYDQPTYAGSFRSVCNALPLLHAGGIYTHQRQTTSAKRVAILTRSAFAGQQRYGANTWSGDVRSDWSTLHKQIAAGLNFSLCGIPYWNTDIGGFIAEDYVNGGTKNPEFQELYIRWLQFATFTPMMRSHGTILPREIYQFGQRGEWPFDVQEKFINLRYSLLPYVYATAWQVTANAGSIMRALYCDFASDPQALDINNEFMFGKSFLVAPVTQKGVKEQVVYLPAGTRWFNFWTGDQLEGGQSITEATPIDKMPLYVKAGSIIPWGPRVQYAEEKKWDNLELRIYPGTDGHFTLYEDENDNYNYENGQYTEIDFHWNDQTRMLTINDIRGSFPRMLQSRKFNIVIVNKQNGTGAAPAVKFNKTVTYKGRKTEVRL</sequence>
<dbReference type="PANTHER" id="PTHR43863:SF2">
    <property type="entry name" value="MALTASE-GLUCOAMYLASE"/>
    <property type="match status" value="1"/>
</dbReference>
<organism evidence="8 9">
    <name type="scientific">Niastella vici</name>
    <dbReference type="NCBI Taxonomy" id="1703345"/>
    <lineage>
        <taxon>Bacteria</taxon>
        <taxon>Pseudomonadati</taxon>
        <taxon>Bacteroidota</taxon>
        <taxon>Chitinophagia</taxon>
        <taxon>Chitinophagales</taxon>
        <taxon>Chitinophagaceae</taxon>
        <taxon>Niastella</taxon>
    </lineage>
</organism>
<dbReference type="InterPro" id="IPR017853">
    <property type="entry name" value="GH"/>
</dbReference>
<name>A0A1V9G007_9BACT</name>
<feature type="domain" description="Glycoside hydrolase family 31 TIM barrel" evidence="4">
    <location>
        <begin position="240"/>
        <end position="565"/>
    </location>
</feature>
<feature type="domain" description="Glycoside hydrolase family 31 N-terminal" evidence="5">
    <location>
        <begin position="39"/>
        <end position="198"/>
    </location>
</feature>
<keyword evidence="2" id="KW-0378">Hydrolase</keyword>
<accession>A0A1V9G007</accession>
<keyword evidence="2" id="KW-0326">Glycosidase</keyword>
<proteinExistence type="inferred from homology"/>
<dbReference type="CDD" id="cd06591">
    <property type="entry name" value="GH31_xylosidase_XylS"/>
    <property type="match status" value="1"/>
</dbReference>
<feature type="chain" id="PRO_5013071276" evidence="3">
    <location>
        <begin position="23"/>
        <end position="773"/>
    </location>
</feature>
<evidence type="ECO:0000313" key="9">
    <source>
        <dbReference type="Proteomes" id="UP000192796"/>
    </source>
</evidence>
<feature type="domain" description="DUF5110" evidence="6">
    <location>
        <begin position="677"/>
        <end position="745"/>
    </location>
</feature>
<dbReference type="PANTHER" id="PTHR43863">
    <property type="entry name" value="HYDROLASE, PUTATIVE (AFU_ORTHOLOGUE AFUA_1G03140)-RELATED"/>
    <property type="match status" value="1"/>
</dbReference>
<dbReference type="InterPro" id="IPR051816">
    <property type="entry name" value="Glycosyl_Hydrolase_31"/>
</dbReference>
<reference evidence="8 9" key="1">
    <citation type="submission" date="2016-03" db="EMBL/GenBank/DDBJ databases">
        <title>Niastella vici sp. nov., isolated from farmland soil.</title>
        <authorList>
            <person name="Chen L."/>
            <person name="Wang D."/>
            <person name="Yang S."/>
            <person name="Wang G."/>
        </authorList>
    </citation>
    <scope>NUCLEOTIDE SEQUENCE [LARGE SCALE GENOMIC DNA]</scope>
    <source>
        <strain evidence="8 9">DJ57</strain>
    </source>
</reference>